<feature type="region of interest" description="Disordered" evidence="1">
    <location>
        <begin position="87"/>
        <end position="124"/>
    </location>
</feature>
<gene>
    <name evidence="2" type="ORF">GJ744_010456</name>
</gene>
<dbReference type="EMBL" id="JAACFV010000069">
    <property type="protein sequence ID" value="KAF7507397.1"/>
    <property type="molecule type" value="Genomic_DNA"/>
</dbReference>
<feature type="compositionally biased region" description="Gly residues" evidence="1">
    <location>
        <begin position="87"/>
        <end position="107"/>
    </location>
</feature>
<sequence>MPHTKRPPRAPPCPLFRERATPSYRPHSAITSAQLLDSGGAVHADADPVAKLALERVQYPTLPYYTHTPRPKMKAFVMMQSVLAGGRGRGGSGPLCRGNGGFRGGMEMGRLEQAPQGRKDTRDG</sequence>
<evidence type="ECO:0000313" key="2">
    <source>
        <dbReference type="EMBL" id="KAF7507397.1"/>
    </source>
</evidence>
<comment type="caution">
    <text evidence="2">The sequence shown here is derived from an EMBL/GenBank/DDBJ whole genome shotgun (WGS) entry which is preliminary data.</text>
</comment>
<evidence type="ECO:0000313" key="3">
    <source>
        <dbReference type="Proteomes" id="UP000606974"/>
    </source>
</evidence>
<name>A0A8H7AI23_9EURO</name>
<keyword evidence="3" id="KW-1185">Reference proteome</keyword>
<dbReference type="AlphaFoldDB" id="A0A8H7AI23"/>
<proteinExistence type="predicted"/>
<evidence type="ECO:0000256" key="1">
    <source>
        <dbReference type="SAM" id="MobiDB-lite"/>
    </source>
</evidence>
<accession>A0A8H7AI23</accession>
<organism evidence="2 3">
    <name type="scientific">Endocarpon pusillum</name>
    <dbReference type="NCBI Taxonomy" id="364733"/>
    <lineage>
        <taxon>Eukaryota</taxon>
        <taxon>Fungi</taxon>
        <taxon>Dikarya</taxon>
        <taxon>Ascomycota</taxon>
        <taxon>Pezizomycotina</taxon>
        <taxon>Eurotiomycetes</taxon>
        <taxon>Chaetothyriomycetidae</taxon>
        <taxon>Verrucariales</taxon>
        <taxon>Verrucariaceae</taxon>
        <taxon>Endocarpon</taxon>
    </lineage>
</organism>
<protein>
    <submittedName>
        <fullName evidence="2">Uncharacterized protein</fullName>
    </submittedName>
</protein>
<dbReference type="Proteomes" id="UP000606974">
    <property type="component" value="Unassembled WGS sequence"/>
</dbReference>
<reference evidence="2" key="1">
    <citation type="submission" date="2020-02" db="EMBL/GenBank/DDBJ databases">
        <authorList>
            <person name="Palmer J.M."/>
        </authorList>
    </citation>
    <scope>NUCLEOTIDE SEQUENCE</scope>
    <source>
        <strain evidence="2">EPUS1.4</strain>
        <tissue evidence="2">Thallus</tissue>
    </source>
</reference>